<evidence type="ECO:0000256" key="1">
    <source>
        <dbReference type="ARBA" id="ARBA00001709"/>
    </source>
</evidence>
<dbReference type="Gene3D" id="3.90.226.10">
    <property type="entry name" value="2-enoyl-CoA Hydratase, Chain A, domain 1"/>
    <property type="match status" value="1"/>
</dbReference>
<reference evidence="5" key="2">
    <citation type="journal article" date="2022" name="Sci. Rep.">
        <title>In silico prediction of the enzymes involved in the degradation of the herbicide molinate by Gulosibacter molinativorax ON4T.</title>
        <authorList>
            <person name="Lopes A.R."/>
            <person name="Bunin E."/>
            <person name="Viana A.T."/>
            <person name="Froufe H."/>
            <person name="Munoz-Merida A."/>
            <person name="Pinho D."/>
            <person name="Figueiredo J."/>
            <person name="Barroso C."/>
            <person name="Vaz-Moreira I."/>
            <person name="Bellanger X."/>
            <person name="Egas C."/>
            <person name="Nunes O.C."/>
        </authorList>
    </citation>
    <scope>NUCLEOTIDE SEQUENCE</scope>
    <source>
        <strain evidence="5">ON4</strain>
    </source>
</reference>
<comment type="caution">
    <text evidence="5">The sequence shown here is derived from an EMBL/GenBank/DDBJ whole genome shotgun (WGS) entry which is preliminary data.</text>
</comment>
<dbReference type="InterPro" id="IPR032259">
    <property type="entry name" value="HIBYL-CoA-H"/>
</dbReference>
<keyword evidence="3" id="KW-0378">Hydrolase</keyword>
<evidence type="ECO:0000313" key="5">
    <source>
        <dbReference type="EMBL" id="MDJ1371977.1"/>
    </source>
</evidence>
<feature type="domain" description="Enoyl-CoA hydratase/isomerase" evidence="4">
    <location>
        <begin position="28"/>
        <end position="351"/>
    </location>
</feature>
<sequence>MTGQADAYNTTLSGQVLFERRGPAGQLGVITLNRPRQLNSLSHAMIREITSQLAAWEKTPEVKQYLLIGAGERGLCAGGDILEIRADVLGTGGEDAAEFFANEYRLDAATGDLAKPYVAIMDGYTFGGGVGLSAHSKGRRVVTERSQIAMPETAIGFVPDVGGTYLLANMPGETGIHAGLTGARLDAGDAIATGFADHFVSSERLAELVARLESEAADALLAELSQPAPESPLLREREWIDEVYAAETPAEILSRLDARAVSRPAAAAAAKAIRASSPTAIAVTLEVIRSNRTAADLRSAIDLEYRAGMRLCVAHDFLEGVRAQVLDKDRNPQWQPATLDEVDRADVDAFLSPVEAKTVNWGIGAFAI</sequence>
<dbReference type="SUPFAM" id="SSF52096">
    <property type="entry name" value="ClpP/crotonase"/>
    <property type="match status" value="1"/>
</dbReference>
<dbReference type="PANTHER" id="PTHR43176:SF3">
    <property type="entry name" value="3-HYDROXYISOBUTYRYL-COA HYDROLASE, MITOCHONDRIAL"/>
    <property type="match status" value="1"/>
</dbReference>
<dbReference type="NCBIfam" id="NF004127">
    <property type="entry name" value="PRK05617.1"/>
    <property type="match status" value="1"/>
</dbReference>
<dbReference type="EC" id="3.1.2.4" evidence="2"/>
<comment type="catalytic activity">
    <reaction evidence="1">
        <text>3-hydroxy-2-methylpropanoyl-CoA + H2O = 3-hydroxy-2-methylpropanoate + CoA + H(+)</text>
        <dbReference type="Rhea" id="RHEA:20888"/>
        <dbReference type="ChEBI" id="CHEBI:11805"/>
        <dbReference type="ChEBI" id="CHEBI:15377"/>
        <dbReference type="ChEBI" id="CHEBI:15378"/>
        <dbReference type="ChEBI" id="CHEBI:57287"/>
        <dbReference type="ChEBI" id="CHEBI:57340"/>
        <dbReference type="EC" id="3.1.2.4"/>
    </reaction>
</comment>
<name>A0ABT7C9U8_9MICO</name>
<proteinExistence type="predicted"/>
<dbReference type="RefSeq" id="WP_051266558.1">
    <property type="nucleotide sequence ID" value="NZ_CP028426.1"/>
</dbReference>
<reference evidence="5" key="1">
    <citation type="submission" date="2018-03" db="EMBL/GenBank/DDBJ databases">
        <authorList>
            <person name="Nunes O.C."/>
            <person name="Lopes A.R."/>
            <person name="Froufe H."/>
            <person name="Munoz-Merida A."/>
            <person name="Barroso C."/>
            <person name="Egas C."/>
        </authorList>
    </citation>
    <scope>NUCLEOTIDE SEQUENCE</scope>
    <source>
        <strain evidence="5">ON4</strain>
    </source>
</reference>
<evidence type="ECO:0000259" key="4">
    <source>
        <dbReference type="Pfam" id="PF16113"/>
    </source>
</evidence>
<dbReference type="Proteomes" id="UP001170379">
    <property type="component" value="Unassembled WGS sequence"/>
</dbReference>
<accession>A0ABT7C9U8</accession>
<dbReference type="EMBL" id="PXVD01000018">
    <property type="protein sequence ID" value="MDJ1371977.1"/>
    <property type="molecule type" value="Genomic_DNA"/>
</dbReference>
<dbReference type="CDD" id="cd06558">
    <property type="entry name" value="crotonase-like"/>
    <property type="match status" value="1"/>
</dbReference>
<gene>
    <name evidence="5" type="ORF">C7K25_11460</name>
</gene>
<keyword evidence="6" id="KW-1185">Reference proteome</keyword>
<dbReference type="InterPro" id="IPR029045">
    <property type="entry name" value="ClpP/crotonase-like_dom_sf"/>
</dbReference>
<dbReference type="Pfam" id="PF16113">
    <property type="entry name" value="ECH_2"/>
    <property type="match status" value="1"/>
</dbReference>
<dbReference type="PANTHER" id="PTHR43176">
    <property type="entry name" value="3-HYDROXYISOBUTYRYL-COA HYDROLASE-RELATED"/>
    <property type="match status" value="1"/>
</dbReference>
<protein>
    <recommendedName>
        <fullName evidence="2">3-hydroxyisobutyryl-CoA hydrolase</fullName>
        <ecNumber evidence="2">3.1.2.4</ecNumber>
    </recommendedName>
</protein>
<evidence type="ECO:0000256" key="3">
    <source>
        <dbReference type="ARBA" id="ARBA00022801"/>
    </source>
</evidence>
<evidence type="ECO:0000256" key="2">
    <source>
        <dbReference type="ARBA" id="ARBA00011915"/>
    </source>
</evidence>
<evidence type="ECO:0000313" key="6">
    <source>
        <dbReference type="Proteomes" id="UP001170379"/>
    </source>
</evidence>
<dbReference type="InterPro" id="IPR045004">
    <property type="entry name" value="ECH_dom"/>
</dbReference>
<organism evidence="5 6">
    <name type="scientific">Gulosibacter molinativorax</name>
    <dbReference type="NCBI Taxonomy" id="256821"/>
    <lineage>
        <taxon>Bacteria</taxon>
        <taxon>Bacillati</taxon>
        <taxon>Actinomycetota</taxon>
        <taxon>Actinomycetes</taxon>
        <taxon>Micrococcales</taxon>
        <taxon>Microbacteriaceae</taxon>
        <taxon>Gulosibacter</taxon>
    </lineage>
</organism>